<comment type="catalytic activity">
    <reaction evidence="1">
        <text>a monocarboxylic acid amide + H2O = a monocarboxylate + NH4(+)</text>
        <dbReference type="Rhea" id="RHEA:12020"/>
        <dbReference type="ChEBI" id="CHEBI:15377"/>
        <dbReference type="ChEBI" id="CHEBI:28938"/>
        <dbReference type="ChEBI" id="CHEBI:35757"/>
        <dbReference type="ChEBI" id="CHEBI:83628"/>
        <dbReference type="EC" id="3.5.1.4"/>
    </reaction>
</comment>
<dbReference type="InterPro" id="IPR023631">
    <property type="entry name" value="Amidase_dom"/>
</dbReference>
<comment type="similarity">
    <text evidence="2">Belongs to the amidase family.</text>
</comment>
<dbReference type="SUPFAM" id="SSF75304">
    <property type="entry name" value="Amidase signature (AS) enzymes"/>
    <property type="match status" value="1"/>
</dbReference>
<evidence type="ECO:0000313" key="9">
    <source>
        <dbReference type="Proteomes" id="UP000191024"/>
    </source>
</evidence>
<dbReference type="PROSITE" id="PS00571">
    <property type="entry name" value="AMIDASES"/>
    <property type="match status" value="1"/>
</dbReference>
<dbReference type="STRING" id="1230905.A0A1G4IZF5"/>
<evidence type="ECO:0000256" key="1">
    <source>
        <dbReference type="ARBA" id="ARBA00001311"/>
    </source>
</evidence>
<keyword evidence="4" id="KW-0378">Hydrolase</keyword>
<feature type="active site" description="Charge relay system" evidence="5">
    <location>
        <position position="132"/>
    </location>
</feature>
<dbReference type="Pfam" id="PF01425">
    <property type="entry name" value="Amidase"/>
    <property type="match status" value="1"/>
</dbReference>
<sequence length="558" mass="62171">MGNWQEKVAQKKRTTFEKIPKAWVQDQILTDFRDRPYSQVSTYLDEVLPESENEITKLTACQIATKVARRELTSSDVCYAFCHRAALAHQILNCCVEIFFESALERAKELDRILEQTGEVVGPLHGVPISLKDQVNLPGIETTIGYVSYIGEKSQKKSLLAKALEEKGAIFYVKTAVPTAMLASETVSNVHGITLNAVNIEFSSGGSSGGEGALIGARGSPLGVGTDIGGSIRIPAAFQGLYGLRPSNGRIPYMDVTNSYAGQEIIQSVIGPLSASLEDLQLFTKTVVDSHTWDEDPKVVPIPWRDQSSLRQRKLRIGLMLWDKLVMPHPPVIRALKETCQSLLKEGHEIVEWDFPLQKELLETADQVYGADFYQEVEETLKLSGEPILEYMNLARKSCLNGRADPQPLSIAESWELVKKKNFFREQFFKKWNASAALTQEGEPIDAIICPVWPSAAFGANEVKFGVENYTVPFNMLDCASVVLPVTYVDKAIDLPDATYQPANELDAMQFGYYSAEKFDKMPICIQVVCRRLEEEKVLTVASIIQDACRSFEEHTNN</sequence>
<dbReference type="PANTHER" id="PTHR46072">
    <property type="entry name" value="AMIDASE-RELATED-RELATED"/>
    <property type="match status" value="1"/>
</dbReference>
<dbReference type="Proteomes" id="UP000191024">
    <property type="component" value="Chromosome C"/>
</dbReference>
<dbReference type="GO" id="GO:0004040">
    <property type="term" value="F:amidase activity"/>
    <property type="evidence" value="ECO:0007669"/>
    <property type="project" value="UniProtKB-EC"/>
</dbReference>
<evidence type="ECO:0000256" key="6">
    <source>
        <dbReference type="PIRSR" id="PIRSR001221-2"/>
    </source>
</evidence>
<name>A0A1G4IZF5_9SACH</name>
<feature type="binding site" evidence="6">
    <location>
        <begin position="228"/>
        <end position="231"/>
    </location>
    <ligand>
        <name>substrate</name>
    </ligand>
</feature>
<feature type="binding site" evidence="6">
    <location>
        <position position="181"/>
    </location>
    <ligand>
        <name>substrate</name>
    </ligand>
</feature>
<evidence type="ECO:0000259" key="7">
    <source>
        <dbReference type="Pfam" id="PF01425"/>
    </source>
</evidence>
<gene>
    <name evidence="8" type="ORF">LAMI_0C00320G</name>
</gene>
<dbReference type="OrthoDB" id="6428749at2759"/>
<dbReference type="InterPro" id="IPR036928">
    <property type="entry name" value="AS_sf"/>
</dbReference>
<feature type="domain" description="Amidase" evidence="7">
    <location>
        <begin position="78"/>
        <end position="539"/>
    </location>
</feature>
<dbReference type="Gene3D" id="3.90.1300.10">
    <property type="entry name" value="Amidase signature (AS) domain"/>
    <property type="match status" value="1"/>
</dbReference>
<feature type="active site" description="Acyl-ester intermediate" evidence="5">
    <location>
        <position position="231"/>
    </location>
</feature>
<reference evidence="9" key="1">
    <citation type="submission" date="2016-03" db="EMBL/GenBank/DDBJ databases">
        <authorList>
            <person name="Devillers H."/>
        </authorList>
    </citation>
    <scope>NUCLEOTIDE SEQUENCE [LARGE SCALE GENOMIC DNA]</scope>
</reference>
<dbReference type="InterPro" id="IPR020556">
    <property type="entry name" value="Amidase_CS"/>
</dbReference>
<keyword evidence="9" id="KW-1185">Reference proteome</keyword>
<dbReference type="EMBL" id="LT598466">
    <property type="protein sequence ID" value="SCU82654.1"/>
    <property type="molecule type" value="Genomic_DNA"/>
</dbReference>
<feature type="binding site" evidence="6">
    <location>
        <position position="207"/>
    </location>
    <ligand>
        <name>substrate</name>
    </ligand>
</feature>
<accession>A0A1G4IZF5</accession>
<evidence type="ECO:0000256" key="3">
    <source>
        <dbReference type="ARBA" id="ARBA00012922"/>
    </source>
</evidence>
<feature type="active site" description="Charge relay system" evidence="5">
    <location>
        <position position="207"/>
    </location>
</feature>
<dbReference type="PANTHER" id="PTHR46072:SF11">
    <property type="entry name" value="AMIDASE-RELATED"/>
    <property type="match status" value="1"/>
</dbReference>
<dbReference type="PIRSF" id="PIRSF001221">
    <property type="entry name" value="Amidase_fungi"/>
    <property type="match status" value="1"/>
</dbReference>
<dbReference type="AlphaFoldDB" id="A0A1G4IZF5"/>
<evidence type="ECO:0000313" key="8">
    <source>
        <dbReference type="EMBL" id="SCU82654.1"/>
    </source>
</evidence>
<evidence type="ECO:0000256" key="4">
    <source>
        <dbReference type="ARBA" id="ARBA00022801"/>
    </source>
</evidence>
<evidence type="ECO:0000256" key="5">
    <source>
        <dbReference type="PIRSR" id="PIRSR001221-1"/>
    </source>
</evidence>
<dbReference type="EC" id="3.5.1.4" evidence="3"/>
<organism evidence="8 9">
    <name type="scientific">Lachancea mirantina</name>
    <dbReference type="NCBI Taxonomy" id="1230905"/>
    <lineage>
        <taxon>Eukaryota</taxon>
        <taxon>Fungi</taxon>
        <taxon>Dikarya</taxon>
        <taxon>Ascomycota</taxon>
        <taxon>Saccharomycotina</taxon>
        <taxon>Saccharomycetes</taxon>
        <taxon>Saccharomycetales</taxon>
        <taxon>Saccharomycetaceae</taxon>
        <taxon>Lachancea</taxon>
    </lineage>
</organism>
<evidence type="ECO:0000256" key="2">
    <source>
        <dbReference type="ARBA" id="ARBA00009199"/>
    </source>
</evidence>
<proteinExistence type="inferred from homology"/>
<protein>
    <recommendedName>
        <fullName evidence="3">amidase</fullName>
        <ecNumber evidence="3">3.5.1.4</ecNumber>
    </recommendedName>
</protein>